<dbReference type="InterPro" id="IPR025198">
    <property type="entry name" value="PPK_N_dom"/>
</dbReference>
<evidence type="ECO:0000313" key="14">
    <source>
        <dbReference type="Proteomes" id="UP000539642"/>
    </source>
</evidence>
<evidence type="ECO:0000256" key="3">
    <source>
        <dbReference type="ARBA" id="ARBA00022741"/>
    </source>
</evidence>
<evidence type="ECO:0000256" key="1">
    <source>
        <dbReference type="ARBA" id="ARBA00022553"/>
    </source>
</evidence>
<evidence type="ECO:0000256" key="5">
    <source>
        <dbReference type="ARBA" id="ARBA00022840"/>
    </source>
</evidence>
<dbReference type="Gene3D" id="3.30.870.10">
    <property type="entry name" value="Endonuclease Chain A"/>
    <property type="match status" value="2"/>
</dbReference>
<feature type="binding site" evidence="6">
    <location>
        <position position="430"/>
    </location>
    <ligand>
        <name>Mg(2+)</name>
        <dbReference type="ChEBI" id="CHEBI:18420"/>
    </ligand>
</feature>
<keyword evidence="2 6" id="KW-0808">Transferase</keyword>
<dbReference type="InterPro" id="IPR025200">
    <property type="entry name" value="PPK_C_dom2"/>
</dbReference>
<dbReference type="SUPFAM" id="SSF140356">
    <property type="entry name" value="PPK N-terminal domain-like"/>
    <property type="match status" value="1"/>
</dbReference>
<evidence type="ECO:0000256" key="8">
    <source>
        <dbReference type="SAM" id="MobiDB-lite"/>
    </source>
</evidence>
<dbReference type="EC" id="2.7.4.1" evidence="6 7"/>
<dbReference type="SUPFAM" id="SSF143724">
    <property type="entry name" value="PHP14-like"/>
    <property type="match status" value="1"/>
</dbReference>
<feature type="binding site" evidence="6">
    <location>
        <position position="78"/>
    </location>
    <ligand>
        <name>ATP</name>
        <dbReference type="ChEBI" id="CHEBI:30616"/>
    </ligand>
</feature>
<comment type="similarity">
    <text evidence="6 7">Belongs to the polyphosphate kinase 1 (PPK1) family.</text>
</comment>
<dbReference type="Proteomes" id="UP000539642">
    <property type="component" value="Unassembled WGS sequence"/>
</dbReference>
<evidence type="ECO:0000256" key="4">
    <source>
        <dbReference type="ARBA" id="ARBA00022777"/>
    </source>
</evidence>
<dbReference type="InterPro" id="IPR024953">
    <property type="entry name" value="PP_kinase_middle"/>
</dbReference>
<feature type="domain" description="Polyphosphate kinase N-terminal" evidence="10">
    <location>
        <begin position="40"/>
        <end position="144"/>
    </location>
</feature>
<comment type="PTM">
    <text evidence="6 7">An intermediate of this reaction is the autophosphorylated ppk in which a phosphate is covalently linked to a histidine residue through a N-P bond.</text>
</comment>
<evidence type="ECO:0000259" key="11">
    <source>
        <dbReference type="Pfam" id="PF13090"/>
    </source>
</evidence>
<dbReference type="GO" id="GO:0006799">
    <property type="term" value="P:polyphosphate biosynthetic process"/>
    <property type="evidence" value="ECO:0007669"/>
    <property type="project" value="UniProtKB-UniRule"/>
</dbReference>
<dbReference type="HAMAP" id="MF_00347">
    <property type="entry name" value="Polyphosphate_kinase"/>
    <property type="match status" value="1"/>
</dbReference>
<evidence type="ECO:0000256" key="7">
    <source>
        <dbReference type="RuleBase" id="RU003800"/>
    </source>
</evidence>
<evidence type="ECO:0000259" key="10">
    <source>
        <dbReference type="Pfam" id="PF13089"/>
    </source>
</evidence>
<proteinExistence type="inferred from homology"/>
<dbReference type="GO" id="GO:0009358">
    <property type="term" value="C:polyphosphate kinase complex"/>
    <property type="evidence" value="ECO:0007669"/>
    <property type="project" value="InterPro"/>
</dbReference>
<feature type="binding site" evidence="6">
    <location>
        <position position="400"/>
    </location>
    <ligand>
        <name>Mg(2+)</name>
        <dbReference type="ChEBI" id="CHEBI:18420"/>
    </ligand>
</feature>
<feature type="region of interest" description="Disordered" evidence="8">
    <location>
        <begin position="1"/>
        <end position="31"/>
    </location>
</feature>
<dbReference type="CDD" id="cd09165">
    <property type="entry name" value="PLDc_PaPPK1_C1_like"/>
    <property type="match status" value="1"/>
</dbReference>
<dbReference type="GO" id="GO:0008976">
    <property type="term" value="F:polyphosphate kinase activity"/>
    <property type="evidence" value="ECO:0007669"/>
    <property type="project" value="UniProtKB-UniRule"/>
</dbReference>
<feature type="domain" description="Polyphosphate kinase middle" evidence="9">
    <location>
        <begin position="154"/>
        <end position="328"/>
    </location>
</feature>
<dbReference type="Pfam" id="PF13090">
    <property type="entry name" value="PP_kinase_C"/>
    <property type="match status" value="1"/>
</dbReference>
<comment type="catalytic activity">
    <reaction evidence="6 7">
        <text>[phosphate](n) + ATP = [phosphate](n+1) + ADP</text>
        <dbReference type="Rhea" id="RHEA:19573"/>
        <dbReference type="Rhea" id="RHEA-COMP:9859"/>
        <dbReference type="Rhea" id="RHEA-COMP:14280"/>
        <dbReference type="ChEBI" id="CHEBI:16838"/>
        <dbReference type="ChEBI" id="CHEBI:30616"/>
        <dbReference type="ChEBI" id="CHEBI:456216"/>
        <dbReference type="EC" id="2.7.4.1"/>
    </reaction>
</comment>
<name>A0A840UPV5_9BACT</name>
<comment type="function">
    <text evidence="6 7">Catalyzes the reversible transfer of the terminal phosphate of ATP to form a long-chain polyphosphate (polyP).</text>
</comment>
<dbReference type="EMBL" id="JACHEO010000002">
    <property type="protein sequence ID" value="MBB5346876.1"/>
    <property type="molecule type" value="Genomic_DNA"/>
</dbReference>
<evidence type="ECO:0000256" key="6">
    <source>
        <dbReference type="HAMAP-Rule" id="MF_00347"/>
    </source>
</evidence>
<evidence type="ECO:0000259" key="12">
    <source>
        <dbReference type="Pfam" id="PF17941"/>
    </source>
</evidence>
<keyword evidence="5 6" id="KW-0067">ATP-binding</keyword>
<feature type="compositionally biased region" description="Basic and acidic residues" evidence="8">
    <location>
        <begin position="14"/>
        <end position="28"/>
    </location>
</feature>
<keyword evidence="14" id="KW-1185">Reference proteome</keyword>
<feature type="binding site" evidence="6">
    <location>
        <position position="617"/>
    </location>
    <ligand>
        <name>ATP</name>
        <dbReference type="ChEBI" id="CHEBI:30616"/>
    </ligand>
</feature>
<keyword evidence="6" id="KW-0460">Magnesium</keyword>
<dbReference type="NCBIfam" id="NF003918">
    <property type="entry name" value="PRK05443.1-2"/>
    <property type="match status" value="1"/>
</dbReference>
<dbReference type="NCBIfam" id="NF003921">
    <property type="entry name" value="PRK05443.2-2"/>
    <property type="match status" value="1"/>
</dbReference>
<dbReference type="NCBIfam" id="TIGR03705">
    <property type="entry name" value="poly_P_kin"/>
    <property type="match status" value="1"/>
</dbReference>
<keyword evidence="1 6" id="KW-0597">Phosphoprotein</keyword>
<dbReference type="InterPro" id="IPR041108">
    <property type="entry name" value="PP_kinase_C_1"/>
</dbReference>
<dbReference type="InterPro" id="IPR003414">
    <property type="entry name" value="PP_kinase"/>
</dbReference>
<comment type="cofactor">
    <cofactor evidence="6">
        <name>Mg(2+)</name>
        <dbReference type="ChEBI" id="CHEBI:18420"/>
    </cofactor>
</comment>
<feature type="region of interest" description="Disordered" evidence="8">
    <location>
        <begin position="706"/>
        <end position="730"/>
    </location>
</feature>
<dbReference type="PANTHER" id="PTHR30218">
    <property type="entry name" value="POLYPHOSPHATE KINASE"/>
    <property type="match status" value="1"/>
</dbReference>
<feature type="binding site" evidence="6">
    <location>
        <position position="589"/>
    </location>
    <ligand>
        <name>ATP</name>
        <dbReference type="ChEBI" id="CHEBI:30616"/>
    </ligand>
</feature>
<evidence type="ECO:0000259" key="9">
    <source>
        <dbReference type="Pfam" id="PF02503"/>
    </source>
</evidence>
<keyword evidence="6" id="KW-0479">Metal-binding</keyword>
<keyword evidence="3 6" id="KW-0547">Nucleotide-binding</keyword>
<feature type="active site" description="Phosphohistidine intermediate" evidence="6">
    <location>
        <position position="460"/>
    </location>
</feature>
<comment type="caution">
    <text evidence="13">The sequence shown here is derived from an EMBL/GenBank/DDBJ whole genome shotgun (WGS) entry which is preliminary data.</text>
</comment>
<dbReference type="Pfam" id="PF17941">
    <property type="entry name" value="PP_kinase_C_1"/>
    <property type="match status" value="1"/>
</dbReference>
<dbReference type="AlphaFoldDB" id="A0A840UPV5"/>
<dbReference type="SUPFAM" id="SSF56024">
    <property type="entry name" value="Phospholipase D/nuclease"/>
    <property type="match status" value="2"/>
</dbReference>
<dbReference type="GO" id="GO:0005524">
    <property type="term" value="F:ATP binding"/>
    <property type="evidence" value="ECO:0007669"/>
    <property type="project" value="UniProtKB-KW"/>
</dbReference>
<dbReference type="NCBIfam" id="NF003917">
    <property type="entry name" value="PRK05443.1-1"/>
    <property type="match status" value="1"/>
</dbReference>
<dbReference type="Gene3D" id="1.20.58.310">
    <property type="entry name" value="Polyphosphate kinase N-terminal domain"/>
    <property type="match status" value="1"/>
</dbReference>
<dbReference type="PANTHER" id="PTHR30218:SF0">
    <property type="entry name" value="POLYPHOSPHATE KINASE"/>
    <property type="match status" value="1"/>
</dbReference>
<dbReference type="NCBIfam" id="NF003919">
    <property type="entry name" value="PRK05443.1-4"/>
    <property type="match status" value="1"/>
</dbReference>
<feature type="compositionally biased region" description="Basic and acidic residues" evidence="8">
    <location>
        <begin position="718"/>
        <end position="730"/>
    </location>
</feature>
<feature type="domain" description="Polyphosphate kinase C-terminal" evidence="11">
    <location>
        <begin position="529"/>
        <end position="698"/>
    </location>
</feature>
<organism evidence="13 14">
    <name type="scientific">Desulfoprunum benzoelyticum</name>
    <dbReference type="NCBI Taxonomy" id="1506996"/>
    <lineage>
        <taxon>Bacteria</taxon>
        <taxon>Pseudomonadati</taxon>
        <taxon>Thermodesulfobacteriota</taxon>
        <taxon>Desulfobulbia</taxon>
        <taxon>Desulfobulbales</taxon>
        <taxon>Desulfobulbaceae</taxon>
        <taxon>Desulfoprunum</taxon>
    </lineage>
</organism>
<evidence type="ECO:0000256" key="2">
    <source>
        <dbReference type="ARBA" id="ARBA00022679"/>
    </source>
</evidence>
<dbReference type="Gene3D" id="3.30.1840.10">
    <property type="entry name" value="Polyphosphate kinase middle domain"/>
    <property type="match status" value="1"/>
</dbReference>
<sequence length="730" mass="82192">MQITEKRGARRRGGRSEAEPGGMDHDGGAESFLRTSPKRFFNRELSWLAFNERVLEEAKNVHHPLLERVRFLSISASNWDEFYMVRVAGLMGQIAAGITSPSIDGLRPQEQIAVILARASSLMQEQQACWRQLREELKGQGIAMLAPEELGVAERQWLQTCFNEHIFPILTPIAVDPATAFPFIPNLGFCLFLQMERPNGERMYALIPIPKQVDRFIRLPGGRAIRFVSLEDTILLFLDHLFPSFKLVRAGNLRIIRDSVVEIDERAEDLVETFETALKARRRGSVIRLSVNADIDPDLRRIIVDELGVDQETIFLREGILGLVDIRQLIVADRPDLLFSPFEARFPERVRDFNGDIFVAIRAKDFIVHHPYESFDVVAQFVSQAAHDPAVIALKQTLYRTSSDSPIVAALIEAAEAGKQVTAVVELKARFDEEANIRWARELEEAGAHVVYGFVDKKIHAKLSLVVRREGGRLRSYAHFGTGNYHPVTARIYTDLSFFTDNEELCRDALHIFNYMTGYDLPLRLNRLAYSPMTLRPALVDLIRGEIEQAEAGRPAAIWIKVNALTDGDLIDELYRASQAGVEIRAIVRGICSLRPAVPGLSDNISVKSIVGRFLEHSRIFVFGAGNALPSVQAKVFISSADWMGRNMDGRVELLVPIENPTVHQQVLNEIMVHCLEDTLQSWELLPDGRYRRLETDGSGMSAHTYFMTNPSLSGRGSARERPCAERESS</sequence>
<dbReference type="CDD" id="cd09168">
    <property type="entry name" value="PLDc_PaPPK1_C2_like"/>
    <property type="match status" value="1"/>
</dbReference>
<evidence type="ECO:0000313" key="13">
    <source>
        <dbReference type="EMBL" id="MBB5346876.1"/>
    </source>
</evidence>
<feature type="domain" description="Polyphosphate kinase C-terminal" evidence="12">
    <location>
        <begin position="356"/>
        <end position="519"/>
    </location>
</feature>
<dbReference type="PIRSF" id="PIRSF015589">
    <property type="entry name" value="PP_kinase"/>
    <property type="match status" value="1"/>
</dbReference>
<keyword evidence="4 6" id="KW-0418">Kinase</keyword>
<protein>
    <recommendedName>
        <fullName evidence="6 7">Polyphosphate kinase</fullName>
        <ecNumber evidence="6 7">2.7.4.1</ecNumber>
    </recommendedName>
    <alternativeName>
        <fullName evidence="6">ATP-polyphosphate phosphotransferase</fullName>
    </alternativeName>
    <alternativeName>
        <fullName evidence="6">Polyphosphoric acid kinase</fullName>
    </alternativeName>
</protein>
<gene>
    <name evidence="6" type="primary">ppk</name>
    <name evidence="13" type="ORF">HNQ81_000586</name>
</gene>
<accession>A0A840UPV5</accession>
<dbReference type="InterPro" id="IPR036830">
    <property type="entry name" value="PP_kinase_middle_dom_sf"/>
</dbReference>
<dbReference type="InterPro" id="IPR036832">
    <property type="entry name" value="PPK_N_dom_sf"/>
</dbReference>
<dbReference type="Pfam" id="PF02503">
    <property type="entry name" value="PP_kinase"/>
    <property type="match status" value="1"/>
</dbReference>
<reference evidence="13 14" key="1">
    <citation type="submission" date="2020-08" db="EMBL/GenBank/DDBJ databases">
        <title>Genomic Encyclopedia of Type Strains, Phase IV (KMG-IV): sequencing the most valuable type-strain genomes for metagenomic binning, comparative biology and taxonomic classification.</title>
        <authorList>
            <person name="Goeker M."/>
        </authorList>
    </citation>
    <scope>NUCLEOTIDE SEQUENCE [LARGE SCALE GENOMIC DNA]</scope>
    <source>
        <strain evidence="13 14">DSM 28570</strain>
    </source>
</reference>
<dbReference type="Pfam" id="PF13089">
    <property type="entry name" value="PP_kinase_N"/>
    <property type="match status" value="1"/>
</dbReference>
<dbReference type="GO" id="GO:0046872">
    <property type="term" value="F:metal ion binding"/>
    <property type="evidence" value="ECO:0007669"/>
    <property type="project" value="UniProtKB-KW"/>
</dbReference>
<feature type="binding site" evidence="6">
    <location>
        <position position="493"/>
    </location>
    <ligand>
        <name>ATP</name>
        <dbReference type="ChEBI" id="CHEBI:30616"/>
    </ligand>
</feature>